<organism evidence="1 2">
    <name type="scientific">Arctium lappa</name>
    <name type="common">Greater burdock</name>
    <name type="synonym">Lappa major</name>
    <dbReference type="NCBI Taxonomy" id="4217"/>
    <lineage>
        <taxon>Eukaryota</taxon>
        <taxon>Viridiplantae</taxon>
        <taxon>Streptophyta</taxon>
        <taxon>Embryophyta</taxon>
        <taxon>Tracheophyta</taxon>
        <taxon>Spermatophyta</taxon>
        <taxon>Magnoliopsida</taxon>
        <taxon>eudicotyledons</taxon>
        <taxon>Gunneridae</taxon>
        <taxon>Pentapetalae</taxon>
        <taxon>asterids</taxon>
        <taxon>campanulids</taxon>
        <taxon>Asterales</taxon>
        <taxon>Asteraceae</taxon>
        <taxon>Carduoideae</taxon>
        <taxon>Cardueae</taxon>
        <taxon>Arctiinae</taxon>
        <taxon>Arctium</taxon>
    </lineage>
</organism>
<keyword evidence="2" id="KW-1185">Reference proteome</keyword>
<reference evidence="2" key="1">
    <citation type="journal article" date="2022" name="Mol. Ecol. Resour.">
        <title>The genomes of chicory, endive, great burdock and yacon provide insights into Asteraceae palaeo-polyploidization history and plant inulin production.</title>
        <authorList>
            <person name="Fan W."/>
            <person name="Wang S."/>
            <person name="Wang H."/>
            <person name="Wang A."/>
            <person name="Jiang F."/>
            <person name="Liu H."/>
            <person name="Zhao H."/>
            <person name="Xu D."/>
            <person name="Zhang Y."/>
        </authorList>
    </citation>
    <scope>NUCLEOTIDE SEQUENCE [LARGE SCALE GENOMIC DNA]</scope>
    <source>
        <strain evidence="2">cv. Niubang</strain>
    </source>
</reference>
<evidence type="ECO:0000313" key="2">
    <source>
        <dbReference type="Proteomes" id="UP001055879"/>
    </source>
</evidence>
<reference evidence="1 2" key="2">
    <citation type="journal article" date="2022" name="Mol. Ecol. Resour.">
        <title>The genomes of chicory, endive, great burdock and yacon provide insights into Asteraceae paleo-polyploidization history and plant inulin production.</title>
        <authorList>
            <person name="Fan W."/>
            <person name="Wang S."/>
            <person name="Wang H."/>
            <person name="Wang A."/>
            <person name="Jiang F."/>
            <person name="Liu H."/>
            <person name="Zhao H."/>
            <person name="Xu D."/>
            <person name="Zhang Y."/>
        </authorList>
    </citation>
    <scope>NUCLEOTIDE SEQUENCE [LARGE SCALE GENOMIC DNA]</scope>
    <source>
        <strain evidence="2">cv. Niubang</strain>
    </source>
</reference>
<accession>A0ACB9FHL2</accession>
<proteinExistence type="predicted"/>
<sequence length="165" mass="19192">MAVLWVWCCNRETDFVASENNADEKEVVYDKANQQEYREDFRYSDTICRRFHLQKLAMHPNQGNATASVVVLGTDETISFRRGKKRRKEGVETLMKDLTMDDNEDTEETNEASISMKEELKKHGSMRNNQTVVSESLQDNTLKYCIEVGSSSRVTRSQKKRKKLR</sequence>
<protein>
    <submittedName>
        <fullName evidence="1">Uncharacterized protein</fullName>
    </submittedName>
</protein>
<gene>
    <name evidence="1" type="ORF">L6452_01395</name>
</gene>
<evidence type="ECO:0000313" key="1">
    <source>
        <dbReference type="EMBL" id="KAI3770268.1"/>
    </source>
</evidence>
<dbReference type="EMBL" id="CM042047">
    <property type="protein sequence ID" value="KAI3770268.1"/>
    <property type="molecule type" value="Genomic_DNA"/>
</dbReference>
<comment type="caution">
    <text evidence="1">The sequence shown here is derived from an EMBL/GenBank/DDBJ whole genome shotgun (WGS) entry which is preliminary data.</text>
</comment>
<name>A0ACB9FHL2_ARCLA</name>
<dbReference type="Proteomes" id="UP001055879">
    <property type="component" value="Linkage Group LG01"/>
</dbReference>